<dbReference type="Proteomes" id="UP000008783">
    <property type="component" value="Unassembled WGS sequence"/>
</dbReference>
<reference key="1">
    <citation type="submission" date="2007-01" db="EMBL/GenBank/DDBJ databases">
        <title>The Genome Sequence of Puccinia graminis f. sp. tritici Strain CRL 75-36-700-3.</title>
        <authorList>
            <consortium name="The Broad Institute Genome Sequencing Platform"/>
            <person name="Birren B."/>
            <person name="Lander E."/>
            <person name="Galagan J."/>
            <person name="Nusbaum C."/>
            <person name="Devon K."/>
            <person name="Cuomo C."/>
            <person name="Jaffe D."/>
            <person name="Butler J."/>
            <person name="Alvarez P."/>
            <person name="Gnerre S."/>
            <person name="Grabherr M."/>
            <person name="Mauceli E."/>
            <person name="Brockman W."/>
            <person name="Young S."/>
            <person name="LaButti K."/>
            <person name="Sykes S."/>
            <person name="DeCaprio D."/>
            <person name="Crawford M."/>
            <person name="Koehrsen M."/>
            <person name="Engels R."/>
            <person name="Montgomery P."/>
            <person name="Pearson M."/>
            <person name="Howarth C."/>
            <person name="Larson L."/>
            <person name="White J."/>
            <person name="Zeng Q."/>
            <person name="Kodira C."/>
            <person name="Yandava C."/>
            <person name="Alvarado L."/>
            <person name="O'Leary S."/>
            <person name="Szabo L."/>
            <person name="Dean R."/>
            <person name="Schein J."/>
        </authorList>
    </citation>
    <scope>NUCLEOTIDE SEQUENCE</scope>
    <source>
        <strain>CRL 75-36-700-3</strain>
    </source>
</reference>
<protein>
    <submittedName>
        <fullName evidence="2">Uncharacterized protein</fullName>
    </submittedName>
</protein>
<gene>
    <name evidence="2" type="ORF">PGTG_20539</name>
</gene>
<reference evidence="3" key="2">
    <citation type="journal article" date="2011" name="Proc. Natl. Acad. Sci. U.S.A.">
        <title>Obligate biotrophy features unraveled by the genomic analysis of rust fungi.</title>
        <authorList>
            <person name="Duplessis S."/>
            <person name="Cuomo C.A."/>
            <person name="Lin Y.-C."/>
            <person name="Aerts A."/>
            <person name="Tisserant E."/>
            <person name="Veneault-Fourrey C."/>
            <person name="Joly D.L."/>
            <person name="Hacquard S."/>
            <person name="Amselem J."/>
            <person name="Cantarel B.L."/>
            <person name="Chiu R."/>
            <person name="Coutinho P.M."/>
            <person name="Feau N."/>
            <person name="Field M."/>
            <person name="Frey P."/>
            <person name="Gelhaye E."/>
            <person name="Goldberg J."/>
            <person name="Grabherr M.G."/>
            <person name="Kodira C.D."/>
            <person name="Kohler A."/>
            <person name="Kuees U."/>
            <person name="Lindquist E.A."/>
            <person name="Lucas S.M."/>
            <person name="Mago R."/>
            <person name="Mauceli E."/>
            <person name="Morin E."/>
            <person name="Murat C."/>
            <person name="Pangilinan J.L."/>
            <person name="Park R."/>
            <person name="Pearson M."/>
            <person name="Quesneville H."/>
            <person name="Rouhier N."/>
            <person name="Sakthikumar S."/>
            <person name="Salamov A.A."/>
            <person name="Schmutz J."/>
            <person name="Selles B."/>
            <person name="Shapiro H."/>
            <person name="Tanguay P."/>
            <person name="Tuskan G.A."/>
            <person name="Henrissat B."/>
            <person name="Van de Peer Y."/>
            <person name="Rouze P."/>
            <person name="Ellis J.G."/>
            <person name="Dodds P.N."/>
            <person name="Schein J.E."/>
            <person name="Zhong S."/>
            <person name="Hamelin R.C."/>
            <person name="Grigoriev I.V."/>
            <person name="Szabo L.J."/>
            <person name="Martin F."/>
        </authorList>
    </citation>
    <scope>NUCLEOTIDE SEQUENCE [LARGE SCALE GENOMIC DNA]</scope>
    <source>
        <strain evidence="3">CRL 75-36-700-3 / race SCCL</strain>
    </source>
</reference>
<feature type="region of interest" description="Disordered" evidence="1">
    <location>
        <begin position="49"/>
        <end position="114"/>
    </location>
</feature>
<keyword evidence="3" id="KW-1185">Reference proteome</keyword>
<dbReference type="InParanoid" id="E3NYD4"/>
<evidence type="ECO:0000313" key="2">
    <source>
        <dbReference type="EMBL" id="EFP94583.1"/>
    </source>
</evidence>
<sequence>MNSSINFRVLGNRLPKIGGSTPKRRGRPEDRLRTVLGRPNPLFFFTRKFGSQSSKTSNLQNPAGVWESEPQFRLQPSKTPAQSFGSRHSKNDCGRESALQQRPQTQAQNRAAGRELTLQNRLRSRELVLPIGHK</sequence>
<dbReference type="RefSeq" id="XP_003338999.1">
    <property type="nucleotide sequence ID" value="XM_003338951.1"/>
</dbReference>
<evidence type="ECO:0000313" key="3">
    <source>
        <dbReference type="Proteomes" id="UP000008783"/>
    </source>
</evidence>
<feature type="compositionally biased region" description="Polar residues" evidence="1">
    <location>
        <begin position="49"/>
        <end position="61"/>
    </location>
</feature>
<dbReference type="AlphaFoldDB" id="E3NYD4"/>
<name>E3NYD4_PUCGT</name>
<organism evidence="2 3">
    <name type="scientific">Puccinia graminis f. sp. tritici (strain CRL 75-36-700-3 / race SCCL)</name>
    <name type="common">Black stem rust fungus</name>
    <dbReference type="NCBI Taxonomy" id="418459"/>
    <lineage>
        <taxon>Eukaryota</taxon>
        <taxon>Fungi</taxon>
        <taxon>Dikarya</taxon>
        <taxon>Basidiomycota</taxon>
        <taxon>Pucciniomycotina</taxon>
        <taxon>Pucciniomycetes</taxon>
        <taxon>Pucciniales</taxon>
        <taxon>Pucciniaceae</taxon>
        <taxon>Puccinia</taxon>
    </lineage>
</organism>
<feature type="region of interest" description="Disordered" evidence="1">
    <location>
        <begin position="10"/>
        <end position="32"/>
    </location>
</feature>
<evidence type="ECO:0000256" key="1">
    <source>
        <dbReference type="SAM" id="MobiDB-lite"/>
    </source>
</evidence>
<proteinExistence type="predicted"/>
<dbReference type="HOGENOM" id="CLU_1897240_0_0_1"/>
<dbReference type="KEGG" id="pgr:PGTG_20539"/>
<feature type="compositionally biased region" description="Polar residues" evidence="1">
    <location>
        <begin position="74"/>
        <end position="86"/>
    </location>
</feature>
<feature type="compositionally biased region" description="Polar residues" evidence="1">
    <location>
        <begin position="98"/>
        <end position="109"/>
    </location>
</feature>
<dbReference type="EMBL" id="DS990090">
    <property type="protein sequence ID" value="EFP94583.1"/>
    <property type="molecule type" value="Genomic_DNA"/>
</dbReference>
<dbReference type="VEuPathDB" id="FungiDB:PGTG_20539"/>
<accession>E3NYD4</accession>
<dbReference type="GeneID" id="10528043"/>